<evidence type="ECO:0000313" key="2">
    <source>
        <dbReference type="Proteomes" id="UP000236316"/>
    </source>
</evidence>
<dbReference type="KEGG" id="vg:35381820"/>
<accession>A0A2I2L3D1</accession>
<gene>
    <name evidence="1" type="ORF">ORPV_116</name>
</gene>
<name>A0A2I2L3D1_9VIRU</name>
<evidence type="ECO:0000313" key="1">
    <source>
        <dbReference type="EMBL" id="SNW62020.1"/>
    </source>
</evidence>
<organism evidence="1">
    <name type="scientific">Orpheovirus IHUMI-LCC2</name>
    <dbReference type="NCBI Taxonomy" id="2023057"/>
    <lineage>
        <taxon>Viruses</taxon>
        <taxon>Varidnaviria</taxon>
        <taxon>Bamfordvirae</taxon>
        <taxon>Nucleocytoviricota</taxon>
        <taxon>Megaviricetes</taxon>
        <taxon>Pimascovirales</taxon>
        <taxon>Ocovirineae</taxon>
        <taxon>Orpheoviridae</taxon>
        <taxon>Alphaorpheovirus</taxon>
        <taxon>Alphaorpheovirus massiliense</taxon>
    </lineage>
</organism>
<reference evidence="1" key="1">
    <citation type="submission" date="2017-08" db="EMBL/GenBank/DDBJ databases">
        <authorList>
            <consortium name="Urmite Genomes"/>
        </authorList>
    </citation>
    <scope>NUCLEOTIDE SEQUENCE [LARGE SCALE GENOMIC DNA]</scope>
    <source>
        <strain evidence="1">IHUMI-LCC2</strain>
    </source>
</reference>
<dbReference type="Proteomes" id="UP000236316">
    <property type="component" value="Segment"/>
</dbReference>
<proteinExistence type="predicted"/>
<dbReference type="EMBL" id="LT906555">
    <property type="protein sequence ID" value="SNW62020.1"/>
    <property type="molecule type" value="Genomic_DNA"/>
</dbReference>
<dbReference type="RefSeq" id="YP_009448322.1">
    <property type="nucleotide sequence ID" value="NC_036594.1"/>
</dbReference>
<sequence length="334" mass="39131">MESVHEVNIKIGEFTLKFGRKKIEDTIYCIIKRFKELENNNILEIVCPQLDNKVIFQCLNFLSNLDVLTGGYPTTVILNNTSYTNIKLYINVQGDNMFPYYILIILEYFSGNISCDILACLYICCVQRGIKITDATLMRYIQNGIKVIVNGNKFRESMLWSLLKCHIVHEYFYINKEWNDIIEKSFEGKLEYNIDGYLQYIYYPKDINSNINNIIKDKEKSLQIKYKCKLDLSNKVNGNNIHSYIEEKKRWVSIGKNVILDSNCRNNKYELKLEKGTVEILDGFICYKLYCDYAGLGRPSHVFIVPGDLLYNKLFNPSIEEVCNIFREMVLNRK</sequence>
<protein>
    <submittedName>
        <fullName evidence="1">Uncharacterized protein</fullName>
    </submittedName>
</protein>
<dbReference type="GeneID" id="35381820"/>
<keyword evidence="2" id="KW-1185">Reference proteome</keyword>